<evidence type="ECO:0000256" key="3">
    <source>
        <dbReference type="ARBA" id="ARBA00022630"/>
    </source>
</evidence>
<dbReference type="SUPFAM" id="SSF56645">
    <property type="entry name" value="Acyl-CoA dehydrogenase NM domain-like"/>
    <property type="match status" value="1"/>
</dbReference>
<dbReference type="Pfam" id="PF00441">
    <property type="entry name" value="Acyl-CoA_dh_1"/>
    <property type="match status" value="1"/>
</dbReference>
<feature type="domain" description="Acyl-CoA dehydrogenase/oxidase N-terminal" evidence="10">
    <location>
        <begin position="27"/>
        <end position="140"/>
    </location>
</feature>
<dbReference type="InterPro" id="IPR009100">
    <property type="entry name" value="AcylCoA_DH/oxidase_NM_dom_sf"/>
</dbReference>
<dbReference type="CDD" id="cd00567">
    <property type="entry name" value="ACAD"/>
    <property type="match status" value="1"/>
</dbReference>
<dbReference type="Proteomes" id="UP000297736">
    <property type="component" value="Unassembled WGS sequence"/>
</dbReference>
<evidence type="ECO:0000259" key="9">
    <source>
        <dbReference type="Pfam" id="PF02770"/>
    </source>
</evidence>
<dbReference type="SUPFAM" id="SSF47203">
    <property type="entry name" value="Acyl-CoA dehydrogenase C-terminal domain-like"/>
    <property type="match status" value="1"/>
</dbReference>
<reference evidence="11 12" key="1">
    <citation type="submission" date="2018-10" db="EMBL/GenBank/DDBJ databases">
        <title>Brevibacterium genomes from Austrain hard cheese rinds.</title>
        <authorList>
            <person name="Anast J.M."/>
            <person name="Dzieciol M."/>
            <person name="Schultz D.L."/>
            <person name="Mann E."/>
            <person name="Wagner M."/>
            <person name="Schmitz-Esser S."/>
        </authorList>
    </citation>
    <scope>NUCLEOTIDE SEQUENCE [LARGE SCALE GENOMIC DNA]</scope>
    <source>
        <strain evidence="11 12">L261</strain>
    </source>
</reference>
<dbReference type="Pfam" id="PF02771">
    <property type="entry name" value="Acyl-CoA_dh_N"/>
    <property type="match status" value="1"/>
</dbReference>
<dbReference type="InterPro" id="IPR036250">
    <property type="entry name" value="AcylCo_DH-like_C"/>
</dbReference>
<comment type="caution">
    <text evidence="11">The sequence shown here is derived from an EMBL/GenBank/DDBJ whole genome shotgun (WGS) entry which is preliminary data.</text>
</comment>
<keyword evidence="4 6" id="KW-0274">FAD</keyword>
<sequence length="403" mass="43655">MRSGNRTFGHIRHSEQSEQENTVVTITEEQSALVESVRTYCEANTATVAQRDALTEGGTESTSTKTVQDMGERGWLGISLPEEYGGLGGSFFDEVLFLEASSRGLAPINAYGTGLTAAQTYLKWGTDEQRTTVCTNLANGRLEAISLSEPGTGSDLGAVTCKGERNGDEYVINGQKTWCTAAHLAENLLVLVREETTEKKHDGLTLLMVPASTPGVEIRGIELMEPRTVNEIFFADARVPASAVVGEAGQGWKQLMRGLSVERLIIAATSLGAAQRSLDDTVAYVRERRAFDKPLATFQALRHRLADLHTEISFARSFVYDIAQAVDRGEEDSLGPQSSMAKLKCTEIAKQAALEGVQMMGGNGYTREYGMEGQLRTAIAPPIYGGANEVQRDIIAKNLLGRP</sequence>
<evidence type="ECO:0000259" key="10">
    <source>
        <dbReference type="Pfam" id="PF02771"/>
    </source>
</evidence>
<evidence type="ECO:0000256" key="4">
    <source>
        <dbReference type="ARBA" id="ARBA00022827"/>
    </source>
</evidence>
<dbReference type="Pfam" id="PF02770">
    <property type="entry name" value="Acyl-CoA_dh_M"/>
    <property type="match status" value="1"/>
</dbReference>
<organism evidence="11 12">
    <name type="scientific">Brevibacterium aurantiacum</name>
    <dbReference type="NCBI Taxonomy" id="273384"/>
    <lineage>
        <taxon>Bacteria</taxon>
        <taxon>Bacillati</taxon>
        <taxon>Actinomycetota</taxon>
        <taxon>Actinomycetes</taxon>
        <taxon>Micrococcales</taxon>
        <taxon>Brevibacteriaceae</taxon>
        <taxon>Brevibacterium</taxon>
    </lineage>
</organism>
<dbReference type="InterPro" id="IPR013786">
    <property type="entry name" value="AcylCoA_DH/ox_N"/>
</dbReference>
<dbReference type="InterPro" id="IPR037069">
    <property type="entry name" value="AcylCoA_DH/ox_N_sf"/>
</dbReference>
<dbReference type="InterPro" id="IPR046373">
    <property type="entry name" value="Acyl-CoA_Oxase/DH_mid-dom_sf"/>
</dbReference>
<dbReference type="AlphaFoldDB" id="A0A4Z0KIA5"/>
<dbReference type="FunFam" id="1.20.140.10:FF:000001">
    <property type="entry name" value="Acyl-CoA dehydrogenase"/>
    <property type="match status" value="1"/>
</dbReference>
<protein>
    <submittedName>
        <fullName evidence="11">Acyl-CoA dehydrogenase</fullName>
    </submittedName>
</protein>
<evidence type="ECO:0000256" key="2">
    <source>
        <dbReference type="ARBA" id="ARBA00009347"/>
    </source>
</evidence>
<keyword evidence="5 6" id="KW-0560">Oxidoreductase</keyword>
<proteinExistence type="inferred from homology"/>
<dbReference type="Gene3D" id="2.40.110.10">
    <property type="entry name" value="Butyryl-CoA Dehydrogenase, subunit A, domain 2"/>
    <property type="match status" value="1"/>
</dbReference>
<evidence type="ECO:0000256" key="1">
    <source>
        <dbReference type="ARBA" id="ARBA00001974"/>
    </source>
</evidence>
<dbReference type="GO" id="GO:0050660">
    <property type="term" value="F:flavin adenine dinucleotide binding"/>
    <property type="evidence" value="ECO:0007669"/>
    <property type="project" value="InterPro"/>
</dbReference>
<dbReference type="Gene3D" id="1.10.540.10">
    <property type="entry name" value="Acyl-CoA dehydrogenase/oxidase, N-terminal domain"/>
    <property type="match status" value="1"/>
</dbReference>
<gene>
    <name evidence="11" type="ORF">EB834_17045</name>
</gene>
<dbReference type="GO" id="GO:0003995">
    <property type="term" value="F:acyl-CoA dehydrogenase activity"/>
    <property type="evidence" value="ECO:0007669"/>
    <property type="project" value="TreeGrafter"/>
</dbReference>
<dbReference type="PANTHER" id="PTHR43884">
    <property type="entry name" value="ACYL-COA DEHYDROGENASE"/>
    <property type="match status" value="1"/>
</dbReference>
<evidence type="ECO:0000256" key="5">
    <source>
        <dbReference type="ARBA" id="ARBA00023002"/>
    </source>
</evidence>
<feature type="domain" description="Acyl-CoA oxidase/dehydrogenase middle" evidence="9">
    <location>
        <begin position="144"/>
        <end position="222"/>
    </location>
</feature>
<feature type="domain" description="Acyl-CoA dehydrogenase/oxidase C-terminal" evidence="8">
    <location>
        <begin position="249"/>
        <end position="400"/>
    </location>
</feature>
<feature type="region of interest" description="Disordered" evidence="7">
    <location>
        <begin position="1"/>
        <end position="22"/>
    </location>
</feature>
<evidence type="ECO:0000256" key="6">
    <source>
        <dbReference type="RuleBase" id="RU362125"/>
    </source>
</evidence>
<name>A0A4Z0KIA5_BREAU</name>
<dbReference type="Gene3D" id="1.20.140.10">
    <property type="entry name" value="Butyryl-CoA Dehydrogenase, subunit A, domain 3"/>
    <property type="match status" value="1"/>
</dbReference>
<dbReference type="InterPro" id="IPR009075">
    <property type="entry name" value="AcylCo_DH/oxidase_C"/>
</dbReference>
<keyword evidence="3 6" id="KW-0285">Flavoprotein</keyword>
<comment type="similarity">
    <text evidence="2 6">Belongs to the acyl-CoA dehydrogenase family.</text>
</comment>
<accession>A0A4Z0KIA5</accession>
<dbReference type="InterPro" id="IPR006091">
    <property type="entry name" value="Acyl-CoA_Oxase/DH_mid-dom"/>
</dbReference>
<evidence type="ECO:0000256" key="7">
    <source>
        <dbReference type="SAM" id="MobiDB-lite"/>
    </source>
</evidence>
<evidence type="ECO:0000313" key="12">
    <source>
        <dbReference type="Proteomes" id="UP000297736"/>
    </source>
</evidence>
<dbReference type="EMBL" id="RHFF01000020">
    <property type="protein sequence ID" value="TGD37018.1"/>
    <property type="molecule type" value="Genomic_DNA"/>
</dbReference>
<dbReference type="PANTHER" id="PTHR43884:SF12">
    <property type="entry name" value="ISOVALERYL-COA DEHYDROGENASE, MITOCHONDRIAL-RELATED"/>
    <property type="match status" value="1"/>
</dbReference>
<evidence type="ECO:0000313" key="11">
    <source>
        <dbReference type="EMBL" id="TGD37018.1"/>
    </source>
</evidence>
<comment type="cofactor">
    <cofactor evidence="1 6">
        <name>FAD</name>
        <dbReference type="ChEBI" id="CHEBI:57692"/>
    </cofactor>
</comment>
<evidence type="ECO:0000259" key="8">
    <source>
        <dbReference type="Pfam" id="PF00441"/>
    </source>
</evidence>